<reference evidence="1 2" key="1">
    <citation type="submission" date="2014-04" db="EMBL/GenBank/DDBJ databases">
        <title>Evolutionary Origins and Diversification of the Mycorrhizal Mutualists.</title>
        <authorList>
            <consortium name="DOE Joint Genome Institute"/>
            <consortium name="Mycorrhizal Genomics Consortium"/>
            <person name="Kohler A."/>
            <person name="Kuo A."/>
            <person name="Nagy L.G."/>
            <person name="Floudas D."/>
            <person name="Copeland A."/>
            <person name="Barry K.W."/>
            <person name="Cichocki N."/>
            <person name="Veneault-Fourrey C."/>
            <person name="LaButti K."/>
            <person name="Lindquist E.A."/>
            <person name="Lipzen A."/>
            <person name="Lundell T."/>
            <person name="Morin E."/>
            <person name="Murat C."/>
            <person name="Riley R."/>
            <person name="Ohm R."/>
            <person name="Sun H."/>
            <person name="Tunlid A."/>
            <person name="Henrissat B."/>
            <person name="Grigoriev I.V."/>
            <person name="Hibbett D.S."/>
            <person name="Martin F."/>
        </authorList>
    </citation>
    <scope>NUCLEOTIDE SEQUENCE [LARGE SCALE GENOMIC DNA]</scope>
    <source>
        <strain evidence="1 2">FD-317 M1</strain>
    </source>
</reference>
<evidence type="ECO:0000313" key="2">
    <source>
        <dbReference type="Proteomes" id="UP000053593"/>
    </source>
</evidence>
<keyword evidence="2" id="KW-1185">Reference proteome</keyword>
<dbReference type="AlphaFoldDB" id="A0A0D0BWW7"/>
<proteinExistence type="predicted"/>
<name>A0A0D0BWW7_9AGAR</name>
<dbReference type="HOGENOM" id="CLU_2758034_0_0_1"/>
<dbReference type="EMBL" id="KN834776">
    <property type="protein sequence ID" value="KIK60136.1"/>
    <property type="molecule type" value="Genomic_DNA"/>
</dbReference>
<evidence type="ECO:0000313" key="1">
    <source>
        <dbReference type="EMBL" id="KIK60136.1"/>
    </source>
</evidence>
<organism evidence="1 2">
    <name type="scientific">Collybiopsis luxurians FD-317 M1</name>
    <dbReference type="NCBI Taxonomy" id="944289"/>
    <lineage>
        <taxon>Eukaryota</taxon>
        <taxon>Fungi</taxon>
        <taxon>Dikarya</taxon>
        <taxon>Basidiomycota</taxon>
        <taxon>Agaricomycotina</taxon>
        <taxon>Agaricomycetes</taxon>
        <taxon>Agaricomycetidae</taxon>
        <taxon>Agaricales</taxon>
        <taxon>Marasmiineae</taxon>
        <taxon>Omphalotaceae</taxon>
        <taxon>Collybiopsis</taxon>
        <taxon>Collybiopsis luxurians</taxon>
    </lineage>
</organism>
<dbReference type="Proteomes" id="UP000053593">
    <property type="component" value="Unassembled WGS sequence"/>
</dbReference>
<accession>A0A0D0BWW7</accession>
<gene>
    <name evidence="1" type="ORF">GYMLUDRAFT_613194</name>
</gene>
<sequence>MLCTSALECFSRLQPRRRRWGVQWTSMFNREESSCDSVIQILLHMYVGLRSPEEGGSERRRRPVGVRVQS</sequence>
<protein>
    <submittedName>
        <fullName evidence="1">Uncharacterized protein</fullName>
    </submittedName>
</protein>